<sequence>MIGSLILVSLLLVCFGVTISDASTDIKNLIGEPDYRKVRLHWNSVDIPANGFQVKYCELQSWGAQRCRTKFVKEPSRKISDVDAGDDLKGFETEINGLRMATTYTFEIKQTGRDDRSGSKDAMNLIVIPTKGFSAKATQCLPEASEIEVSTGPYFGGRIAVEAADGPYFGGRIAVEAADGERCALDGNVTSSRDTYTLRINHTECGSLVNETTSVLVQENLPILTHSTRRFLVLCSFQPETLTVRALVQENLPILTHSTRRFLVLCSFQPETLTVRAGLNLPSMGRGQAYVAYEEATGSRRSRNMRSGKHLEMPEALVNPHIQPHPITPPQKNNILPVTLVVLLMIAGVAGLITVSLRWNMRNDTRDLDNVSMESEISISSTTTSVMENDQTRTIDKENALET</sequence>
<dbReference type="Proteomes" id="UP001458880">
    <property type="component" value="Unassembled WGS sequence"/>
</dbReference>
<keyword evidence="2" id="KW-0732">Signal</keyword>
<feature type="signal peptide" evidence="2">
    <location>
        <begin position="1"/>
        <end position="22"/>
    </location>
</feature>
<proteinExistence type="predicted"/>
<protein>
    <recommendedName>
        <fullName evidence="5">Fibronectin type-III domain-containing protein</fullName>
    </recommendedName>
</protein>
<evidence type="ECO:0000256" key="2">
    <source>
        <dbReference type="SAM" id="SignalP"/>
    </source>
</evidence>
<dbReference type="EMBL" id="JASPKY010000306">
    <property type="protein sequence ID" value="KAK9709605.1"/>
    <property type="molecule type" value="Genomic_DNA"/>
</dbReference>
<keyword evidence="1" id="KW-0472">Membrane</keyword>
<keyword evidence="1" id="KW-0812">Transmembrane</keyword>
<gene>
    <name evidence="3" type="ORF">QE152_g26519</name>
</gene>
<accession>A0AAW1JY83</accession>
<organism evidence="3 4">
    <name type="scientific">Popillia japonica</name>
    <name type="common">Japanese beetle</name>
    <dbReference type="NCBI Taxonomy" id="7064"/>
    <lineage>
        <taxon>Eukaryota</taxon>
        <taxon>Metazoa</taxon>
        <taxon>Ecdysozoa</taxon>
        <taxon>Arthropoda</taxon>
        <taxon>Hexapoda</taxon>
        <taxon>Insecta</taxon>
        <taxon>Pterygota</taxon>
        <taxon>Neoptera</taxon>
        <taxon>Endopterygota</taxon>
        <taxon>Coleoptera</taxon>
        <taxon>Polyphaga</taxon>
        <taxon>Scarabaeiformia</taxon>
        <taxon>Scarabaeidae</taxon>
        <taxon>Rutelinae</taxon>
        <taxon>Popillia</taxon>
    </lineage>
</organism>
<evidence type="ECO:0000313" key="4">
    <source>
        <dbReference type="Proteomes" id="UP001458880"/>
    </source>
</evidence>
<keyword evidence="1" id="KW-1133">Transmembrane helix</keyword>
<feature type="chain" id="PRO_5043867153" description="Fibronectin type-III domain-containing protein" evidence="2">
    <location>
        <begin position="23"/>
        <end position="403"/>
    </location>
</feature>
<name>A0AAW1JY83_POPJA</name>
<feature type="transmembrane region" description="Helical" evidence="1">
    <location>
        <begin position="335"/>
        <end position="357"/>
    </location>
</feature>
<dbReference type="AlphaFoldDB" id="A0AAW1JY83"/>
<evidence type="ECO:0008006" key="5">
    <source>
        <dbReference type="Google" id="ProtNLM"/>
    </source>
</evidence>
<evidence type="ECO:0000313" key="3">
    <source>
        <dbReference type="EMBL" id="KAK9709605.1"/>
    </source>
</evidence>
<reference evidence="3 4" key="1">
    <citation type="journal article" date="2024" name="BMC Genomics">
        <title>De novo assembly and annotation of Popillia japonica's genome with initial clues to its potential as an invasive pest.</title>
        <authorList>
            <person name="Cucini C."/>
            <person name="Boschi S."/>
            <person name="Funari R."/>
            <person name="Cardaioli E."/>
            <person name="Iannotti N."/>
            <person name="Marturano G."/>
            <person name="Paoli F."/>
            <person name="Bruttini M."/>
            <person name="Carapelli A."/>
            <person name="Frati F."/>
            <person name="Nardi F."/>
        </authorList>
    </citation>
    <scope>NUCLEOTIDE SEQUENCE [LARGE SCALE GENOMIC DNA]</scope>
    <source>
        <strain evidence="3">DMR45628</strain>
    </source>
</reference>
<comment type="caution">
    <text evidence="3">The sequence shown here is derived from an EMBL/GenBank/DDBJ whole genome shotgun (WGS) entry which is preliminary data.</text>
</comment>
<keyword evidence="4" id="KW-1185">Reference proteome</keyword>
<evidence type="ECO:0000256" key="1">
    <source>
        <dbReference type="SAM" id="Phobius"/>
    </source>
</evidence>